<dbReference type="PANTHER" id="PTHR24223:SF399">
    <property type="entry name" value="ABC TRANSPORTER ATNG"/>
    <property type="match status" value="1"/>
</dbReference>
<evidence type="ECO:0000259" key="4">
    <source>
        <dbReference type="Pfam" id="PF00005"/>
    </source>
</evidence>
<evidence type="ECO:0000256" key="2">
    <source>
        <dbReference type="ARBA" id="ARBA00022840"/>
    </source>
</evidence>
<evidence type="ECO:0000313" key="6">
    <source>
        <dbReference type="Proteomes" id="UP000039046"/>
    </source>
</evidence>
<evidence type="ECO:0000256" key="3">
    <source>
        <dbReference type="SAM" id="MobiDB-lite"/>
    </source>
</evidence>
<reference evidence="5 6" key="1">
    <citation type="journal article" date="2015" name="Genome Announc.">
        <title>Draft Genome Sequence and Gene Annotation of the Entomopathogenic Fungus Verticillium hemipterigenum.</title>
        <authorList>
            <person name="Horn F."/>
            <person name="Habel A."/>
            <person name="Scharf D.H."/>
            <person name="Dworschak J."/>
            <person name="Brakhage A.A."/>
            <person name="Guthke R."/>
            <person name="Hertweck C."/>
            <person name="Linde J."/>
        </authorList>
    </citation>
    <scope>NUCLEOTIDE SEQUENCE [LARGE SCALE GENOMIC DNA]</scope>
</reference>
<dbReference type="SUPFAM" id="SSF52540">
    <property type="entry name" value="P-loop containing nucleoside triphosphate hydrolases"/>
    <property type="match status" value="1"/>
</dbReference>
<feature type="compositionally biased region" description="Basic and acidic residues" evidence="3">
    <location>
        <begin position="413"/>
        <end position="423"/>
    </location>
</feature>
<keyword evidence="6" id="KW-1185">Reference proteome</keyword>
<dbReference type="GO" id="GO:0042626">
    <property type="term" value="F:ATPase-coupled transmembrane transporter activity"/>
    <property type="evidence" value="ECO:0007669"/>
    <property type="project" value="TreeGrafter"/>
</dbReference>
<dbReference type="OrthoDB" id="4867492at2759"/>
<feature type="compositionally biased region" description="Polar residues" evidence="3">
    <location>
        <begin position="373"/>
        <end position="384"/>
    </location>
</feature>
<dbReference type="STRING" id="1531966.A0A0A1SQT8"/>
<dbReference type="InterPro" id="IPR050173">
    <property type="entry name" value="ABC_transporter_C-like"/>
</dbReference>
<feature type="compositionally biased region" description="Low complexity" evidence="3">
    <location>
        <begin position="276"/>
        <end position="296"/>
    </location>
</feature>
<keyword evidence="1" id="KW-0547">Nucleotide-binding</keyword>
<dbReference type="AlphaFoldDB" id="A0A0A1SQT8"/>
<feature type="compositionally biased region" description="Polar residues" evidence="3">
    <location>
        <begin position="233"/>
        <end position="260"/>
    </location>
</feature>
<dbReference type="Gene3D" id="3.40.50.300">
    <property type="entry name" value="P-loop containing nucleotide triphosphate hydrolases"/>
    <property type="match status" value="1"/>
</dbReference>
<dbReference type="PANTHER" id="PTHR24223">
    <property type="entry name" value="ATP-BINDING CASSETTE SUB-FAMILY C"/>
    <property type="match status" value="1"/>
</dbReference>
<protein>
    <recommendedName>
        <fullName evidence="4">ABC transporter domain-containing protein</fullName>
    </recommendedName>
</protein>
<keyword evidence="2" id="KW-0067">ATP-binding</keyword>
<accession>A0A0A1SQT8</accession>
<dbReference type="Pfam" id="PF00005">
    <property type="entry name" value="ABC_tran"/>
    <property type="match status" value="1"/>
</dbReference>
<evidence type="ECO:0000256" key="1">
    <source>
        <dbReference type="ARBA" id="ARBA00022741"/>
    </source>
</evidence>
<name>A0A0A1SQT8_9HYPO</name>
<dbReference type="EMBL" id="CDHN01000001">
    <property type="protein sequence ID" value="CEJ82788.1"/>
    <property type="molecule type" value="Genomic_DNA"/>
</dbReference>
<evidence type="ECO:0000313" key="5">
    <source>
        <dbReference type="EMBL" id="CEJ82788.1"/>
    </source>
</evidence>
<dbReference type="Proteomes" id="UP000039046">
    <property type="component" value="Unassembled WGS sequence"/>
</dbReference>
<dbReference type="InterPro" id="IPR003439">
    <property type="entry name" value="ABC_transporter-like_ATP-bd"/>
</dbReference>
<sequence length="434" mass="47661">MDHPEGNGKSTLPLAILNLVSYRGSIKIDGREVRDIPPDVLKRRITVVTERPILIPGTVRQNLLPEEFIVDPEDPEPAMIALEHILGRLELWDTLIEQGGMTTDISKIVFSEDQWQRFSLAQALTTHLYQQNKIVIVNNVTSHVNEASRAVMQEVMNESFGKCTRIITGHMPSAVRGAHILYLVRNRRVIPHEEVIAAANNAASSSGGSAPNQPPPAPGQASGSTPRQKKQTHQQPQAEASGSQPRQSTEASGSRTQQTHAPAEASGSGSRAAQPTTSSSTEHPTTLSSSSSGTTSRARRPAPQPQGSARGKQPQYDQRPPAATYRQPVPLAFHNPPPPRTTAETNQPPSKYYEKLRAMRVVPPAPAGYPASATAQPRQPQSRGPSKEDMEMIKEFLAFVQKPGRRDMSLDEYLDLRRHDPRAQHARRWGPNSR</sequence>
<feature type="domain" description="ABC transporter" evidence="4">
    <location>
        <begin position="5"/>
        <end position="127"/>
    </location>
</feature>
<feature type="compositionally biased region" description="Low complexity" evidence="3">
    <location>
        <begin position="201"/>
        <end position="211"/>
    </location>
</feature>
<feature type="region of interest" description="Disordered" evidence="3">
    <location>
        <begin position="364"/>
        <end position="391"/>
    </location>
</feature>
<dbReference type="GO" id="GO:0005524">
    <property type="term" value="F:ATP binding"/>
    <property type="evidence" value="ECO:0007669"/>
    <property type="project" value="UniProtKB-KW"/>
</dbReference>
<organism evidence="5 6">
    <name type="scientific">[Torrubiella] hemipterigena</name>
    <dbReference type="NCBI Taxonomy" id="1531966"/>
    <lineage>
        <taxon>Eukaryota</taxon>
        <taxon>Fungi</taxon>
        <taxon>Dikarya</taxon>
        <taxon>Ascomycota</taxon>
        <taxon>Pezizomycotina</taxon>
        <taxon>Sordariomycetes</taxon>
        <taxon>Hypocreomycetidae</taxon>
        <taxon>Hypocreales</taxon>
        <taxon>Clavicipitaceae</taxon>
        <taxon>Clavicipitaceae incertae sedis</taxon>
        <taxon>'Torrubiella' clade</taxon>
    </lineage>
</organism>
<feature type="region of interest" description="Disordered" evidence="3">
    <location>
        <begin position="201"/>
        <end position="349"/>
    </location>
</feature>
<feature type="region of interest" description="Disordered" evidence="3">
    <location>
        <begin position="413"/>
        <end position="434"/>
    </location>
</feature>
<dbReference type="GO" id="GO:0016887">
    <property type="term" value="F:ATP hydrolysis activity"/>
    <property type="evidence" value="ECO:0007669"/>
    <property type="project" value="InterPro"/>
</dbReference>
<dbReference type="HOGENOM" id="CLU_631910_0_0_1"/>
<dbReference type="InterPro" id="IPR027417">
    <property type="entry name" value="P-loop_NTPase"/>
</dbReference>
<dbReference type="GO" id="GO:0016020">
    <property type="term" value="C:membrane"/>
    <property type="evidence" value="ECO:0007669"/>
    <property type="project" value="TreeGrafter"/>
</dbReference>
<proteinExistence type="predicted"/>
<gene>
    <name evidence="5" type="ORF">VHEMI02836</name>
</gene>